<proteinExistence type="predicted"/>
<name>A0A841FSE6_9ACTN</name>
<accession>A0A841FSE6</accession>
<dbReference type="EMBL" id="JACHGT010000013">
    <property type="protein sequence ID" value="MBB6037733.1"/>
    <property type="molecule type" value="Genomic_DNA"/>
</dbReference>
<dbReference type="AlphaFoldDB" id="A0A841FSE6"/>
<reference evidence="1 2" key="1">
    <citation type="submission" date="2020-08" db="EMBL/GenBank/DDBJ databases">
        <title>Genomic Encyclopedia of Type Strains, Phase IV (KMG-IV): sequencing the most valuable type-strain genomes for metagenomic binning, comparative biology and taxonomic classification.</title>
        <authorList>
            <person name="Goeker M."/>
        </authorList>
    </citation>
    <scope>NUCLEOTIDE SEQUENCE [LARGE SCALE GENOMIC DNA]</scope>
    <source>
        <strain evidence="1 2">YIM 65646</strain>
    </source>
</reference>
<comment type="caution">
    <text evidence="1">The sequence shown here is derived from an EMBL/GenBank/DDBJ whole genome shotgun (WGS) entry which is preliminary data.</text>
</comment>
<evidence type="ECO:0000313" key="2">
    <source>
        <dbReference type="Proteomes" id="UP000548476"/>
    </source>
</evidence>
<keyword evidence="2" id="KW-1185">Reference proteome</keyword>
<gene>
    <name evidence="1" type="ORF">HNR73_005611</name>
</gene>
<evidence type="ECO:0000313" key="1">
    <source>
        <dbReference type="EMBL" id="MBB6037733.1"/>
    </source>
</evidence>
<protein>
    <submittedName>
        <fullName evidence="1">Uncharacterized protein</fullName>
    </submittedName>
</protein>
<sequence length="54" mass="6150">MWLLRLVLTTDTFVSRHDFAIALLIGPTSLGWPTAREQRHGYIWQAEPPATITT</sequence>
<dbReference type="Proteomes" id="UP000548476">
    <property type="component" value="Unassembled WGS sequence"/>
</dbReference>
<organism evidence="1 2">
    <name type="scientific">Phytomonospora endophytica</name>
    <dbReference type="NCBI Taxonomy" id="714109"/>
    <lineage>
        <taxon>Bacteria</taxon>
        <taxon>Bacillati</taxon>
        <taxon>Actinomycetota</taxon>
        <taxon>Actinomycetes</taxon>
        <taxon>Micromonosporales</taxon>
        <taxon>Micromonosporaceae</taxon>
        <taxon>Phytomonospora</taxon>
    </lineage>
</organism>